<keyword evidence="2" id="KW-1003">Cell membrane</keyword>
<dbReference type="GO" id="GO:0005886">
    <property type="term" value="C:plasma membrane"/>
    <property type="evidence" value="ECO:0007669"/>
    <property type="project" value="UniProtKB-SubCell"/>
</dbReference>
<dbReference type="PANTHER" id="PTHR24228">
    <property type="entry name" value="B2 BRADYKININ RECEPTOR/ANGIOTENSIN II RECEPTOR"/>
    <property type="match status" value="1"/>
</dbReference>
<dbReference type="Gene3D" id="1.20.1070.10">
    <property type="entry name" value="Rhodopsin 7-helix transmembrane proteins"/>
    <property type="match status" value="1"/>
</dbReference>
<organism evidence="11 12">
    <name type="scientific">Conidiobolus coronatus (strain ATCC 28846 / CBS 209.66 / NRRL 28638)</name>
    <name type="common">Delacroixia coronata</name>
    <dbReference type="NCBI Taxonomy" id="796925"/>
    <lineage>
        <taxon>Eukaryota</taxon>
        <taxon>Fungi</taxon>
        <taxon>Fungi incertae sedis</taxon>
        <taxon>Zoopagomycota</taxon>
        <taxon>Entomophthoromycotina</taxon>
        <taxon>Entomophthoromycetes</taxon>
        <taxon>Entomophthorales</taxon>
        <taxon>Ancylistaceae</taxon>
        <taxon>Conidiobolus</taxon>
    </lineage>
</organism>
<dbReference type="PANTHER" id="PTHR24228:SF59">
    <property type="entry name" value="NEUROPEPTIDE RECEPTOR 15"/>
    <property type="match status" value="1"/>
</dbReference>
<dbReference type="Proteomes" id="UP000070444">
    <property type="component" value="Unassembled WGS sequence"/>
</dbReference>
<evidence type="ECO:0000256" key="4">
    <source>
        <dbReference type="ARBA" id="ARBA00022989"/>
    </source>
</evidence>
<evidence type="ECO:0000256" key="1">
    <source>
        <dbReference type="ARBA" id="ARBA00004651"/>
    </source>
</evidence>
<evidence type="ECO:0000256" key="8">
    <source>
        <dbReference type="ARBA" id="ARBA00023224"/>
    </source>
</evidence>
<keyword evidence="5" id="KW-0297">G-protein coupled receptor</keyword>
<evidence type="ECO:0000256" key="3">
    <source>
        <dbReference type="ARBA" id="ARBA00022692"/>
    </source>
</evidence>
<evidence type="ECO:0000256" key="5">
    <source>
        <dbReference type="ARBA" id="ARBA00023040"/>
    </source>
</evidence>
<name>A0A137NSW2_CONC2</name>
<evidence type="ECO:0000256" key="6">
    <source>
        <dbReference type="ARBA" id="ARBA00023136"/>
    </source>
</evidence>
<keyword evidence="6 9" id="KW-0472">Membrane</keyword>
<protein>
    <submittedName>
        <fullName evidence="11">Family A G protein-coupled receptor-like protein</fullName>
    </submittedName>
</protein>
<keyword evidence="12" id="KW-1185">Reference proteome</keyword>
<feature type="transmembrane region" description="Helical" evidence="9">
    <location>
        <begin position="50"/>
        <end position="76"/>
    </location>
</feature>
<comment type="subcellular location">
    <subcellularLocation>
        <location evidence="1">Cell membrane</location>
        <topology evidence="1">Multi-pass membrane protein</topology>
    </subcellularLocation>
</comment>
<feature type="transmembrane region" description="Helical" evidence="9">
    <location>
        <begin position="88"/>
        <end position="113"/>
    </location>
</feature>
<dbReference type="GO" id="GO:0004930">
    <property type="term" value="F:G protein-coupled receptor activity"/>
    <property type="evidence" value="ECO:0007669"/>
    <property type="project" value="UniProtKB-KW"/>
</dbReference>
<evidence type="ECO:0000256" key="2">
    <source>
        <dbReference type="ARBA" id="ARBA00022475"/>
    </source>
</evidence>
<feature type="transmembrane region" description="Helical" evidence="9">
    <location>
        <begin position="229"/>
        <end position="253"/>
    </location>
</feature>
<dbReference type="PROSITE" id="PS50262">
    <property type="entry name" value="G_PROTEIN_RECEP_F1_2"/>
    <property type="match status" value="1"/>
</dbReference>
<dbReference type="InterPro" id="IPR017452">
    <property type="entry name" value="GPCR_Rhodpsn_7TM"/>
</dbReference>
<reference evidence="11 12" key="1">
    <citation type="journal article" date="2015" name="Genome Biol. Evol.">
        <title>Phylogenomic analyses indicate that early fungi evolved digesting cell walls of algal ancestors of land plants.</title>
        <authorList>
            <person name="Chang Y."/>
            <person name="Wang S."/>
            <person name="Sekimoto S."/>
            <person name="Aerts A.L."/>
            <person name="Choi C."/>
            <person name="Clum A."/>
            <person name="LaButti K.M."/>
            <person name="Lindquist E.A."/>
            <person name="Yee Ngan C."/>
            <person name="Ohm R.A."/>
            <person name="Salamov A.A."/>
            <person name="Grigoriev I.V."/>
            <person name="Spatafora J.W."/>
            <person name="Berbee M.L."/>
        </authorList>
    </citation>
    <scope>NUCLEOTIDE SEQUENCE [LARGE SCALE GENOMIC DNA]</scope>
    <source>
        <strain evidence="11 12">NRRL 28638</strain>
    </source>
</reference>
<keyword evidence="4 9" id="KW-1133">Transmembrane helix</keyword>
<evidence type="ECO:0000256" key="9">
    <source>
        <dbReference type="SAM" id="Phobius"/>
    </source>
</evidence>
<feature type="transmembrane region" description="Helical" evidence="9">
    <location>
        <begin position="20"/>
        <end position="38"/>
    </location>
</feature>
<dbReference type="OrthoDB" id="10053194at2759"/>
<keyword evidence="7 11" id="KW-0675">Receptor</keyword>
<gene>
    <name evidence="11" type="ORF">CONCODRAFT_12514</name>
</gene>
<proteinExistence type="predicted"/>
<dbReference type="SUPFAM" id="SSF81321">
    <property type="entry name" value="Family A G protein-coupled receptor-like"/>
    <property type="match status" value="1"/>
</dbReference>
<sequence>MDFDFNDLNFINYAFSSVNLAISSFKILLSLLIFYIILTNCTFKQPEIILIFILSNLEFISGTSLLLSSIFKFVFGYEYFKAGGYPCWIVSLTIIGNARCEMITITVLAILRYSIVCHNVKQGTLFWLAVYLMMLTPIAAIFLYPFVINDADPSPSYIFCSPYIKPSPLTQIVSFIIPLIYLIPCWIVTFCYFEIGRKAYKNLRKMKLEAIETNDISLKLNIKKQSKKLTIQLIMIFILFNVNFMPSYIGWILRVAIEYKRTPIFDVATFELIELSLAIDPIITVTFQPELNHEINFLIFKVKLKLKSFIYNLI</sequence>
<evidence type="ECO:0000313" key="12">
    <source>
        <dbReference type="Proteomes" id="UP000070444"/>
    </source>
</evidence>
<accession>A0A137NSW2</accession>
<feature type="transmembrane region" description="Helical" evidence="9">
    <location>
        <begin position="125"/>
        <end position="147"/>
    </location>
</feature>
<feature type="domain" description="G-protein coupled receptors family 1 profile" evidence="10">
    <location>
        <begin position="29"/>
        <end position="284"/>
    </location>
</feature>
<dbReference type="EMBL" id="KQ964815">
    <property type="protein sequence ID" value="KXN65794.1"/>
    <property type="molecule type" value="Genomic_DNA"/>
</dbReference>
<dbReference type="InterPro" id="IPR000276">
    <property type="entry name" value="GPCR_Rhodpsn"/>
</dbReference>
<keyword evidence="8" id="KW-0807">Transducer</keyword>
<feature type="transmembrane region" description="Helical" evidence="9">
    <location>
        <begin position="172"/>
        <end position="195"/>
    </location>
</feature>
<dbReference type="CDD" id="cd00637">
    <property type="entry name" value="7tm_classA_rhodopsin-like"/>
    <property type="match status" value="1"/>
</dbReference>
<dbReference type="AlphaFoldDB" id="A0A137NSW2"/>
<evidence type="ECO:0000313" key="11">
    <source>
        <dbReference type="EMBL" id="KXN65794.1"/>
    </source>
</evidence>
<dbReference type="Pfam" id="PF00001">
    <property type="entry name" value="7tm_1"/>
    <property type="match status" value="1"/>
</dbReference>
<evidence type="ECO:0000256" key="7">
    <source>
        <dbReference type="ARBA" id="ARBA00023170"/>
    </source>
</evidence>
<keyword evidence="3 9" id="KW-0812">Transmembrane</keyword>
<evidence type="ECO:0000259" key="10">
    <source>
        <dbReference type="PROSITE" id="PS50262"/>
    </source>
</evidence>